<dbReference type="GO" id="GO:0031640">
    <property type="term" value="P:killing of cells of another organism"/>
    <property type="evidence" value="ECO:0007669"/>
    <property type="project" value="UniProtKB-KW"/>
</dbReference>
<feature type="disulfide bond" evidence="5">
    <location>
        <begin position="395"/>
        <end position="412"/>
    </location>
</feature>
<comment type="caution">
    <text evidence="9">The sequence shown here is derived from an EMBL/GenBank/DDBJ whole genome shotgun (WGS) entry which is preliminary data.</text>
</comment>
<keyword evidence="5" id="KW-0245">EGF-like domain</keyword>
<gene>
    <name evidence="10" type="ORF">SRO942_LOCUS38370</name>
    <name evidence="9" type="ORF">TMI583_LOCUS32975</name>
</gene>
<keyword evidence="6" id="KW-0732">Signal</keyword>
<evidence type="ECO:0000313" key="11">
    <source>
        <dbReference type="Proteomes" id="UP000682733"/>
    </source>
</evidence>
<accession>A0A8S2RXD4</accession>
<dbReference type="GO" id="GO:0005576">
    <property type="term" value="C:extracellular region"/>
    <property type="evidence" value="ECO:0007669"/>
    <property type="project" value="UniProtKB-SubCell"/>
</dbReference>
<dbReference type="EMBL" id="CAJOBA010046462">
    <property type="protein sequence ID" value="CAF4189750.1"/>
    <property type="molecule type" value="Genomic_DNA"/>
</dbReference>
<dbReference type="InterPro" id="IPR020864">
    <property type="entry name" value="MACPF"/>
</dbReference>
<feature type="disulfide bond" evidence="5">
    <location>
        <begin position="391"/>
        <end position="401"/>
    </location>
</feature>
<name>A0A8S2RXD4_9BILA</name>
<protein>
    <recommendedName>
        <fullName evidence="12">EGF-like domain-containing protein</fullName>
    </recommendedName>
</protein>
<dbReference type="EMBL" id="CAJOBC010089524">
    <property type="protein sequence ID" value="CAF4381317.1"/>
    <property type="molecule type" value="Genomic_DNA"/>
</dbReference>
<dbReference type="Pfam" id="PF01823">
    <property type="entry name" value="MACPF"/>
    <property type="match status" value="1"/>
</dbReference>
<proteinExistence type="predicted"/>
<dbReference type="AlphaFoldDB" id="A0A8S2RXD4"/>
<dbReference type="Proteomes" id="UP000682733">
    <property type="component" value="Unassembled WGS sequence"/>
</dbReference>
<dbReference type="InterPro" id="IPR000742">
    <property type="entry name" value="EGF"/>
</dbReference>
<evidence type="ECO:0000259" key="8">
    <source>
        <dbReference type="PROSITE" id="PS51412"/>
    </source>
</evidence>
<dbReference type="PROSITE" id="PS50026">
    <property type="entry name" value="EGF_3"/>
    <property type="match status" value="1"/>
</dbReference>
<keyword evidence="4 5" id="KW-1015">Disulfide bond</keyword>
<evidence type="ECO:0000313" key="9">
    <source>
        <dbReference type="EMBL" id="CAF4189750.1"/>
    </source>
</evidence>
<evidence type="ECO:0000256" key="2">
    <source>
        <dbReference type="ARBA" id="ARBA00022525"/>
    </source>
</evidence>
<organism evidence="9 11">
    <name type="scientific">Didymodactylos carnosus</name>
    <dbReference type="NCBI Taxonomy" id="1234261"/>
    <lineage>
        <taxon>Eukaryota</taxon>
        <taxon>Metazoa</taxon>
        <taxon>Spiralia</taxon>
        <taxon>Gnathifera</taxon>
        <taxon>Rotifera</taxon>
        <taxon>Eurotatoria</taxon>
        <taxon>Bdelloidea</taxon>
        <taxon>Philodinida</taxon>
        <taxon>Philodinidae</taxon>
        <taxon>Didymodactylos</taxon>
    </lineage>
</organism>
<comment type="subcellular location">
    <subcellularLocation>
        <location evidence="1">Secreted</location>
    </subcellularLocation>
</comment>
<feature type="domain" description="EGF-like" evidence="7">
    <location>
        <begin position="387"/>
        <end position="424"/>
    </location>
</feature>
<dbReference type="Gene3D" id="2.60.120.260">
    <property type="entry name" value="Galactose-binding domain-like"/>
    <property type="match status" value="1"/>
</dbReference>
<evidence type="ECO:0000256" key="3">
    <source>
        <dbReference type="ARBA" id="ARBA00022852"/>
    </source>
</evidence>
<feature type="signal peptide" evidence="6">
    <location>
        <begin position="1"/>
        <end position="18"/>
    </location>
</feature>
<evidence type="ECO:0000256" key="1">
    <source>
        <dbReference type="ARBA" id="ARBA00004613"/>
    </source>
</evidence>
<evidence type="ECO:0000256" key="6">
    <source>
        <dbReference type="SAM" id="SignalP"/>
    </source>
</evidence>
<dbReference type="PANTHER" id="PTHR45742:SF8">
    <property type="entry name" value="FLOCCULATION PROTEIN FLO11"/>
    <property type="match status" value="1"/>
</dbReference>
<reference evidence="9" key="1">
    <citation type="submission" date="2021-02" db="EMBL/GenBank/DDBJ databases">
        <authorList>
            <person name="Nowell W R."/>
        </authorList>
    </citation>
    <scope>NUCLEOTIDE SEQUENCE</scope>
</reference>
<dbReference type="OrthoDB" id="6130531at2759"/>
<feature type="domain" description="MACPF" evidence="8">
    <location>
        <begin position="51"/>
        <end position="388"/>
    </location>
</feature>
<dbReference type="PANTHER" id="PTHR45742">
    <property type="entry name" value="COMPLEMENT COMPONENT C6"/>
    <property type="match status" value="1"/>
</dbReference>
<feature type="disulfide bond" evidence="5">
    <location>
        <begin position="414"/>
        <end position="423"/>
    </location>
</feature>
<dbReference type="SMART" id="SM00457">
    <property type="entry name" value="MACPF"/>
    <property type="match status" value="1"/>
</dbReference>
<feature type="chain" id="PRO_5036273795" description="EGF-like domain-containing protein" evidence="6">
    <location>
        <begin position="19"/>
        <end position="592"/>
    </location>
</feature>
<evidence type="ECO:0000256" key="5">
    <source>
        <dbReference type="PROSITE-ProRule" id="PRU00076"/>
    </source>
</evidence>
<dbReference type="PROSITE" id="PS00022">
    <property type="entry name" value="EGF_1"/>
    <property type="match status" value="1"/>
</dbReference>
<keyword evidence="3" id="KW-0204">Cytolysis</keyword>
<dbReference type="PROSITE" id="PS01186">
    <property type="entry name" value="EGF_2"/>
    <property type="match status" value="1"/>
</dbReference>
<sequence length="592" mass="66376">MKLIILIQLIGGICYVLGGSSDVENRENATEAYNRVGEYLTRELQKYNSSMKLTRKAKSDQIPNSNIIGAGYNPVIHNPICFTRDCQMASFGLPIFEFDYVRPEYGAACAKGLLKPHRAVTFRCKPGFDDDTHVDIIDKLDSLKKTTLVGLEISAGANIPVPQVKSVAATYKSSIQTQFMVNNILEKHVEVVATTRKVSYAELSMYQELMNLSPEFIFAINNMPCCDSSDEMVYKYIVDRIFKYFGFTYVEHLILGGIASENIFIHRSNVTKLTEDKVNIAREAKISFGEIFNVGTNATFSHEVEEKKKFDQSVEDRYRKVIGGNAGQKSWDDWSKSVDHNPVVIKFSVTDIFRLLNTESNRFPKSDSRIDQKRQLIQKALDKYLNISFYCPRNCGGHGKCVDTGYFQVGECKCDNGWTGADCSSMTGLSGTLCGINNKIECNGGPVIKGNYPQHGCAPGYVKQDYHWSVTCRKQVNTNSLGFAGTLCGIYVKGFSIKCGGKKPWLEKCPNGYKLSDMDGGSAYYCYKTDATSEDLPGTLCGYGRTYHNVQEEFDCDGHYPSRNDCPPNYHLDHADVGQPSYTYTYRYCVKN</sequence>
<dbReference type="Proteomes" id="UP000681722">
    <property type="component" value="Unassembled WGS sequence"/>
</dbReference>
<evidence type="ECO:0008006" key="12">
    <source>
        <dbReference type="Google" id="ProtNLM"/>
    </source>
</evidence>
<keyword evidence="2" id="KW-0964">Secreted</keyword>
<evidence type="ECO:0000256" key="4">
    <source>
        <dbReference type="ARBA" id="ARBA00023157"/>
    </source>
</evidence>
<evidence type="ECO:0000259" key="7">
    <source>
        <dbReference type="PROSITE" id="PS50026"/>
    </source>
</evidence>
<dbReference type="PROSITE" id="PS51412">
    <property type="entry name" value="MACPF_2"/>
    <property type="match status" value="1"/>
</dbReference>
<dbReference type="Pfam" id="PF23106">
    <property type="entry name" value="EGF_Teneurin"/>
    <property type="match status" value="1"/>
</dbReference>
<evidence type="ECO:0000313" key="10">
    <source>
        <dbReference type="EMBL" id="CAF4381317.1"/>
    </source>
</evidence>